<feature type="transmembrane region" description="Helical" evidence="5">
    <location>
        <begin position="18"/>
        <end position="45"/>
    </location>
</feature>
<feature type="transmembrane region" description="Helical" evidence="5">
    <location>
        <begin position="220"/>
        <end position="241"/>
    </location>
</feature>
<evidence type="ECO:0000256" key="5">
    <source>
        <dbReference type="SAM" id="Phobius"/>
    </source>
</evidence>
<feature type="transmembrane region" description="Helical" evidence="5">
    <location>
        <begin position="458"/>
        <end position="476"/>
    </location>
</feature>
<evidence type="ECO:0000313" key="6">
    <source>
        <dbReference type="EMBL" id="CUG89790.1"/>
    </source>
</evidence>
<evidence type="ECO:0000256" key="1">
    <source>
        <dbReference type="ARBA" id="ARBA00004141"/>
    </source>
</evidence>
<comment type="subcellular location">
    <subcellularLocation>
        <location evidence="1">Membrane</location>
        <topology evidence="1">Multi-pass membrane protein</topology>
    </subcellularLocation>
</comment>
<dbReference type="OrthoDB" id="408493at2759"/>
<evidence type="ECO:0000256" key="4">
    <source>
        <dbReference type="ARBA" id="ARBA00023136"/>
    </source>
</evidence>
<dbReference type="InterPro" id="IPR007271">
    <property type="entry name" value="Nuc_sug_transpt"/>
</dbReference>
<evidence type="ECO:0000256" key="2">
    <source>
        <dbReference type="ARBA" id="ARBA00022692"/>
    </source>
</evidence>
<dbReference type="EMBL" id="CYKH01001770">
    <property type="protein sequence ID" value="CUG89790.1"/>
    <property type="molecule type" value="Genomic_DNA"/>
</dbReference>
<gene>
    <name evidence="6" type="ORF">BSAL_23425</name>
</gene>
<feature type="transmembrane region" description="Helical" evidence="5">
    <location>
        <begin position="372"/>
        <end position="392"/>
    </location>
</feature>
<dbReference type="VEuPathDB" id="TriTrypDB:BSAL_23425"/>
<dbReference type="Proteomes" id="UP000051952">
    <property type="component" value="Unassembled WGS sequence"/>
</dbReference>
<proteinExistence type="predicted"/>
<reference evidence="7" key="1">
    <citation type="submission" date="2015-09" db="EMBL/GenBank/DDBJ databases">
        <authorList>
            <consortium name="Pathogen Informatics"/>
        </authorList>
    </citation>
    <scope>NUCLEOTIDE SEQUENCE [LARGE SCALE GENOMIC DNA]</scope>
    <source>
        <strain evidence="7">Lake Konstanz</strain>
    </source>
</reference>
<feature type="transmembrane region" description="Helical" evidence="5">
    <location>
        <begin position="398"/>
        <end position="425"/>
    </location>
</feature>
<dbReference type="PIRSF" id="PIRSF005799">
    <property type="entry name" value="UDP-gal_transpt"/>
    <property type="match status" value="1"/>
</dbReference>
<organism evidence="6 7">
    <name type="scientific">Bodo saltans</name>
    <name type="common">Flagellated protozoan</name>
    <dbReference type="NCBI Taxonomy" id="75058"/>
    <lineage>
        <taxon>Eukaryota</taxon>
        <taxon>Discoba</taxon>
        <taxon>Euglenozoa</taxon>
        <taxon>Kinetoplastea</taxon>
        <taxon>Metakinetoplastina</taxon>
        <taxon>Eubodonida</taxon>
        <taxon>Bodonidae</taxon>
        <taxon>Bodo</taxon>
    </lineage>
</organism>
<feature type="transmembrane region" description="Helical" evidence="5">
    <location>
        <begin position="432"/>
        <end position="452"/>
    </location>
</feature>
<dbReference type="SUPFAM" id="SSF103481">
    <property type="entry name" value="Multidrug resistance efflux transporter EmrE"/>
    <property type="match status" value="1"/>
</dbReference>
<keyword evidence="4 5" id="KW-0472">Membrane</keyword>
<dbReference type="GO" id="GO:0000139">
    <property type="term" value="C:Golgi membrane"/>
    <property type="evidence" value="ECO:0007669"/>
    <property type="project" value="InterPro"/>
</dbReference>
<accession>A0A0S4JHP4</accession>
<keyword evidence="3 5" id="KW-1133">Transmembrane helix</keyword>
<dbReference type="InterPro" id="IPR037185">
    <property type="entry name" value="EmrE-like"/>
</dbReference>
<keyword evidence="2 5" id="KW-0812">Transmembrane</keyword>
<dbReference type="OMA" id="NCAVALF"/>
<dbReference type="PANTHER" id="PTHR10231">
    <property type="entry name" value="NUCLEOTIDE-SUGAR TRANSMEMBRANE TRANSPORTER"/>
    <property type="match status" value="1"/>
</dbReference>
<dbReference type="AlphaFoldDB" id="A0A0S4JHP4"/>
<name>A0A0S4JHP4_BODSA</name>
<protein>
    <submittedName>
        <fullName evidence="6">CMP-sialic acid transporter, putative</fullName>
    </submittedName>
</protein>
<evidence type="ECO:0000313" key="7">
    <source>
        <dbReference type="Proteomes" id="UP000051952"/>
    </source>
</evidence>
<sequence>MTLFYSSSDHSLRKMPSWLFACVFPKALTVLILLTFQNCAVALFLRYTRTRTDVPKAHIGCVVMLQELLKFLISVVWCVHEVKSTLSYHPPPPPPPLARNVSSSVGVTVGGGASCETSIIGGDVRSPFTVAVQVNSAAIQLSTDVTSASSSSNIVFSTTSHHQGHLQQLHHDDRRDAEEEMCDDRGRPMTYRDVMTKSSCRAALLHAVAADVFNRQGLKLLIPSGLFSLQNTLLFVAMANLEPTTFLVLYQSKILTTGILMVLLLGRSFGPQKWFAMIVLLCGIILTQYNPNGRKIPAPGESLSTGLMAVLFCSLSSSIAGVVMEKFMKDGATSTTALPPSTLNGSGIGSHLSPSSPSAVYNSHLSTKNVHLSFFSMVLVGIPVVFGIWSGADDVFVSVFHGVDEVVCAMIVNQALGGILVALCLRHADNILKTFATTCAIVVGGVVSHFLFGFVPSASFVLGSLTVMGAIVLYGMPDVC</sequence>
<feature type="transmembrane region" description="Helical" evidence="5">
    <location>
        <begin position="303"/>
        <end position="324"/>
    </location>
</feature>
<dbReference type="GO" id="GO:0015165">
    <property type="term" value="F:pyrimidine nucleotide-sugar transmembrane transporter activity"/>
    <property type="evidence" value="ECO:0007669"/>
    <property type="project" value="InterPro"/>
</dbReference>
<keyword evidence="7" id="KW-1185">Reference proteome</keyword>
<feature type="transmembrane region" description="Helical" evidence="5">
    <location>
        <begin position="247"/>
        <end position="265"/>
    </location>
</feature>
<evidence type="ECO:0000256" key="3">
    <source>
        <dbReference type="ARBA" id="ARBA00022989"/>
    </source>
</evidence>
<dbReference type="Pfam" id="PF04142">
    <property type="entry name" value="Nuc_sug_transp"/>
    <property type="match status" value="3"/>
</dbReference>
<feature type="transmembrane region" description="Helical" evidence="5">
    <location>
        <begin position="274"/>
        <end position="291"/>
    </location>
</feature>